<protein>
    <submittedName>
        <fullName evidence="2">Uncharacterized protein</fullName>
    </submittedName>
</protein>
<accession>A0A8H3EI96</accession>
<name>A0A8H3EI96_9LECA</name>
<evidence type="ECO:0000313" key="3">
    <source>
        <dbReference type="Proteomes" id="UP000664203"/>
    </source>
</evidence>
<proteinExistence type="predicted"/>
<dbReference type="OrthoDB" id="5322354at2759"/>
<reference evidence="2" key="1">
    <citation type="submission" date="2021-03" db="EMBL/GenBank/DDBJ databases">
        <authorList>
            <person name="Tagirdzhanova G."/>
        </authorList>
    </citation>
    <scope>NUCLEOTIDE SEQUENCE</scope>
</reference>
<dbReference type="EMBL" id="CAJPDR010000006">
    <property type="protein sequence ID" value="CAF9904502.1"/>
    <property type="molecule type" value="Genomic_DNA"/>
</dbReference>
<comment type="caution">
    <text evidence="2">The sequence shown here is derived from an EMBL/GenBank/DDBJ whole genome shotgun (WGS) entry which is preliminary data.</text>
</comment>
<keyword evidence="3" id="KW-1185">Reference proteome</keyword>
<dbReference type="AlphaFoldDB" id="A0A8H3EI96"/>
<keyword evidence="1" id="KW-0732">Signal</keyword>
<feature type="chain" id="PRO_5034014339" evidence="1">
    <location>
        <begin position="19"/>
        <end position="330"/>
    </location>
</feature>
<dbReference type="Proteomes" id="UP000664203">
    <property type="component" value="Unassembled WGS sequence"/>
</dbReference>
<gene>
    <name evidence="2" type="ORF">ALECFALPRED_008586</name>
</gene>
<evidence type="ECO:0000256" key="1">
    <source>
        <dbReference type="SAM" id="SignalP"/>
    </source>
</evidence>
<organism evidence="2 3">
    <name type="scientific">Alectoria fallacina</name>
    <dbReference type="NCBI Taxonomy" id="1903189"/>
    <lineage>
        <taxon>Eukaryota</taxon>
        <taxon>Fungi</taxon>
        <taxon>Dikarya</taxon>
        <taxon>Ascomycota</taxon>
        <taxon>Pezizomycotina</taxon>
        <taxon>Lecanoromycetes</taxon>
        <taxon>OSLEUM clade</taxon>
        <taxon>Lecanoromycetidae</taxon>
        <taxon>Lecanorales</taxon>
        <taxon>Lecanorineae</taxon>
        <taxon>Parmeliaceae</taxon>
        <taxon>Alectoria</taxon>
    </lineage>
</organism>
<evidence type="ECO:0000313" key="2">
    <source>
        <dbReference type="EMBL" id="CAF9904502.1"/>
    </source>
</evidence>
<sequence>MLAVTTLFLLYLIPCITANTTTAAQRAQKEAVAACQNLTSSTTGDGTTTTTLLFPNPSCWETLDMTDWMSNWNTTTTICTATQSVLTPCQCRIDEPWATCFMRLTYEKNRTASYVCTNLTKPEDCTAPVPGIVVQGPAEIFVSHLFRIFLASIVQHFKPQDLSQDMGLIVSGVSLLPPGSRSTSRTGPLTLGLLLALFNYLTTWYTSLTSFTALPAITDELSKTKTSALSANNLLIALVQDYAIDASLSQALVSIITKGPLLGKNDASTKPTLSNAQKLLGQLLQQALEVVTSDWACGDFQAMANGGMLLNGTLETTEILDARLGQQEKK</sequence>
<feature type="signal peptide" evidence="1">
    <location>
        <begin position="1"/>
        <end position="18"/>
    </location>
</feature>